<evidence type="ECO:0000256" key="3">
    <source>
        <dbReference type="ARBA" id="ARBA00022833"/>
    </source>
</evidence>
<accession>A0AA40KMB4</accession>
<organism evidence="5 6">
    <name type="scientific">Melipona bicolor</name>
    <dbReference type="NCBI Taxonomy" id="60889"/>
    <lineage>
        <taxon>Eukaryota</taxon>
        <taxon>Metazoa</taxon>
        <taxon>Ecdysozoa</taxon>
        <taxon>Arthropoda</taxon>
        <taxon>Hexapoda</taxon>
        <taxon>Insecta</taxon>
        <taxon>Pterygota</taxon>
        <taxon>Neoptera</taxon>
        <taxon>Endopterygota</taxon>
        <taxon>Hymenoptera</taxon>
        <taxon>Apocrita</taxon>
        <taxon>Aculeata</taxon>
        <taxon>Apoidea</taxon>
        <taxon>Anthophila</taxon>
        <taxon>Apidae</taxon>
        <taxon>Melipona</taxon>
    </lineage>
</organism>
<name>A0AA40KMB4_9HYME</name>
<proteinExistence type="predicted"/>
<sequence>MEIVETSKGKPLVLYKGYQFRRYRHNGEVITWLCLNEKTSKCKGRMATRNGEILKFIEHTCKPDLAKCEVKKHVAIARKRAKEEVLPIAQIYKEEVGQLLNRGYEFITEVPTYSSVKSSLYRLRRGKHSEDELNVNE</sequence>
<keyword evidence="3" id="KW-0862">Zinc</keyword>
<feature type="domain" description="FLYWCH-type" evidence="4">
    <location>
        <begin position="4"/>
        <end position="59"/>
    </location>
</feature>
<comment type="caution">
    <text evidence="5">The sequence shown here is derived from an EMBL/GenBank/DDBJ whole genome shotgun (WGS) entry which is preliminary data.</text>
</comment>
<gene>
    <name evidence="5" type="ORF">K0M31_005321</name>
</gene>
<protein>
    <recommendedName>
        <fullName evidence="4">FLYWCH-type domain-containing protein</fullName>
    </recommendedName>
</protein>
<evidence type="ECO:0000259" key="4">
    <source>
        <dbReference type="Pfam" id="PF04500"/>
    </source>
</evidence>
<dbReference type="EMBL" id="JAHYIQ010000015">
    <property type="protein sequence ID" value="KAK1125776.1"/>
    <property type="molecule type" value="Genomic_DNA"/>
</dbReference>
<evidence type="ECO:0000256" key="1">
    <source>
        <dbReference type="ARBA" id="ARBA00022723"/>
    </source>
</evidence>
<dbReference type="Gene3D" id="2.20.25.240">
    <property type="match status" value="1"/>
</dbReference>
<dbReference type="Proteomes" id="UP001177670">
    <property type="component" value="Unassembled WGS sequence"/>
</dbReference>
<dbReference type="Pfam" id="PF04500">
    <property type="entry name" value="FLYWCH"/>
    <property type="match status" value="1"/>
</dbReference>
<reference evidence="5" key="1">
    <citation type="submission" date="2021-10" db="EMBL/GenBank/DDBJ databases">
        <title>Melipona bicolor Genome sequencing and assembly.</title>
        <authorList>
            <person name="Araujo N.S."/>
            <person name="Arias M.C."/>
        </authorList>
    </citation>
    <scope>NUCLEOTIDE SEQUENCE</scope>
    <source>
        <strain evidence="5">USP_2M_L1-L4_2017</strain>
        <tissue evidence="5">Whole body</tissue>
    </source>
</reference>
<dbReference type="AlphaFoldDB" id="A0AA40KMB4"/>
<keyword evidence="1" id="KW-0479">Metal-binding</keyword>
<evidence type="ECO:0000256" key="2">
    <source>
        <dbReference type="ARBA" id="ARBA00022771"/>
    </source>
</evidence>
<keyword evidence="6" id="KW-1185">Reference proteome</keyword>
<dbReference type="InterPro" id="IPR007588">
    <property type="entry name" value="Znf_FLYWCH"/>
</dbReference>
<evidence type="ECO:0000313" key="5">
    <source>
        <dbReference type="EMBL" id="KAK1125776.1"/>
    </source>
</evidence>
<evidence type="ECO:0000313" key="6">
    <source>
        <dbReference type="Proteomes" id="UP001177670"/>
    </source>
</evidence>
<keyword evidence="2" id="KW-0863">Zinc-finger</keyword>
<dbReference type="GO" id="GO:0008270">
    <property type="term" value="F:zinc ion binding"/>
    <property type="evidence" value="ECO:0007669"/>
    <property type="project" value="UniProtKB-KW"/>
</dbReference>